<gene>
    <name evidence="2" type="ORF">EDC57_1952</name>
</gene>
<comment type="caution">
    <text evidence="2">The sequence shown here is derived from an EMBL/GenBank/DDBJ whole genome shotgun (WGS) entry which is preliminary data.</text>
</comment>
<dbReference type="EMBL" id="RJVI01000002">
    <property type="protein sequence ID" value="ROR32741.1"/>
    <property type="molecule type" value="Genomic_DNA"/>
</dbReference>
<evidence type="ECO:0000256" key="1">
    <source>
        <dbReference type="SAM" id="SignalP"/>
    </source>
</evidence>
<protein>
    <submittedName>
        <fullName evidence="2">Uncharacterized protein</fullName>
    </submittedName>
</protein>
<dbReference type="AlphaFoldDB" id="A0A3N1Y2H6"/>
<reference evidence="2 3" key="1">
    <citation type="submission" date="2018-11" db="EMBL/GenBank/DDBJ databases">
        <title>Genomic Encyclopedia of Type Strains, Phase IV (KMG-IV): sequencing the most valuable type-strain genomes for metagenomic binning, comparative biology and taxonomic classification.</title>
        <authorList>
            <person name="Goeker M."/>
        </authorList>
    </citation>
    <scope>NUCLEOTIDE SEQUENCE [LARGE SCALE GENOMIC DNA]</scope>
    <source>
        <strain evidence="2 3">DSM 100275</strain>
    </source>
</reference>
<proteinExistence type="predicted"/>
<dbReference type="RefSeq" id="WP_123401645.1">
    <property type="nucleotide sequence ID" value="NZ_RJVI01000002.1"/>
</dbReference>
<name>A0A3N1Y2H6_9GAMM</name>
<keyword evidence="1" id="KW-0732">Signal</keyword>
<feature type="signal peptide" evidence="1">
    <location>
        <begin position="1"/>
        <end position="20"/>
    </location>
</feature>
<feature type="chain" id="PRO_5018080862" evidence="1">
    <location>
        <begin position="21"/>
        <end position="147"/>
    </location>
</feature>
<dbReference type="OrthoDB" id="6264717at2"/>
<keyword evidence="3" id="KW-1185">Reference proteome</keyword>
<dbReference type="Proteomes" id="UP000276634">
    <property type="component" value="Unassembled WGS sequence"/>
</dbReference>
<organism evidence="2 3">
    <name type="scientific">Inmirania thermothiophila</name>
    <dbReference type="NCBI Taxonomy" id="1750597"/>
    <lineage>
        <taxon>Bacteria</taxon>
        <taxon>Pseudomonadati</taxon>
        <taxon>Pseudomonadota</taxon>
        <taxon>Gammaproteobacteria</taxon>
        <taxon>Chromatiales</taxon>
        <taxon>Ectothiorhodospiraceae</taxon>
        <taxon>Inmirania</taxon>
    </lineage>
</organism>
<sequence>MPIRVLLALAALALALPAGAEPRVIVLTQTGCQFLEPEGTDHGFVTRSADDCRAINARTGAERVAKAKPLVLKPGRYVFRVVNRDVPYELGFWLRGRGIGRLTLPSVSGGGIAPGTSRDYEVDLRPGEYLYSCPLNPTPDYPLIVRE</sequence>
<evidence type="ECO:0000313" key="3">
    <source>
        <dbReference type="Proteomes" id="UP000276634"/>
    </source>
</evidence>
<evidence type="ECO:0000313" key="2">
    <source>
        <dbReference type="EMBL" id="ROR32741.1"/>
    </source>
</evidence>
<accession>A0A3N1Y2H6</accession>